<dbReference type="Proteomes" id="UP001595898">
    <property type="component" value="Unassembled WGS sequence"/>
</dbReference>
<reference evidence="4 5" key="1">
    <citation type="journal article" date="2019" name="Int. J. Syst. Evol. Microbiol.">
        <title>The Global Catalogue of Microorganisms (GCM) 10K type strain sequencing project: providing services to taxonomists for standard genome sequencing and annotation.</title>
        <authorList>
            <consortium name="The Broad Institute Genomics Platform"/>
            <consortium name="The Broad Institute Genome Sequencing Center for Infectious Disease"/>
            <person name="Wu L."/>
            <person name="Ma J."/>
        </authorList>
    </citation>
    <scope>NUCLEOTIDE SEQUENCE [LARGE SCALE GENOMIC DNA]</scope>
    <source>
        <strain evidence="4 5">WLHS5</strain>
    </source>
</reference>
<dbReference type="PANTHER" id="PTHR34236:SF1">
    <property type="entry name" value="DIMETHYL SULFOXIDE REDUCTASE TRANSCRIPTIONAL ACTIVATOR"/>
    <property type="match status" value="1"/>
</dbReference>
<protein>
    <submittedName>
        <fullName evidence="4">Helix-turn-helix domain-containing protein</fullName>
    </submittedName>
</protein>
<dbReference type="AlphaFoldDB" id="A0ABD5PV97"/>
<sequence>MSIEPQDTDGVCLTLDIWHPNCWTTSVTADVDAGLLGHTVYTSVDGSVNGHFTVYADTTDAVEGCIAEIEESPLTGEVTAMHRRHDFTHAIAAPGNATQDVFVEYDPDNSITESLVSRGFIHNAPIHVHDGEEHWPLFLADPNREDLHENLTSLREEEDADVSIEKITRSRSAAQSNADLLSVRQREVLELACDRGYYGWPRAVSLDDLADELEIAKPTVLEHLRKAEAKILNAELESTR</sequence>
<proteinExistence type="predicted"/>
<dbReference type="RefSeq" id="WP_250141245.1">
    <property type="nucleotide sequence ID" value="NZ_JALIQP010000003.1"/>
</dbReference>
<evidence type="ECO:0000313" key="4">
    <source>
        <dbReference type="EMBL" id="MFC4544515.1"/>
    </source>
</evidence>
<comment type="caution">
    <text evidence="4">The sequence shown here is derived from an EMBL/GenBank/DDBJ whole genome shotgun (WGS) entry which is preliminary data.</text>
</comment>
<keyword evidence="1" id="KW-0805">Transcription regulation</keyword>
<dbReference type="InterPro" id="IPR036388">
    <property type="entry name" value="WH-like_DNA-bd_sf"/>
</dbReference>
<evidence type="ECO:0000313" key="5">
    <source>
        <dbReference type="Proteomes" id="UP001595898"/>
    </source>
</evidence>
<dbReference type="InterPro" id="IPR007050">
    <property type="entry name" value="HTH_bacterioopsin"/>
</dbReference>
<name>A0ABD5PV97_9EURY</name>
<dbReference type="Pfam" id="PF04967">
    <property type="entry name" value="HTH_10"/>
    <property type="match status" value="1"/>
</dbReference>
<dbReference type="Gene3D" id="1.10.10.10">
    <property type="entry name" value="Winged helix-like DNA-binding domain superfamily/Winged helix DNA-binding domain"/>
    <property type="match status" value="1"/>
</dbReference>
<dbReference type="EMBL" id="JBHSFA010000011">
    <property type="protein sequence ID" value="MFC4544515.1"/>
    <property type="molecule type" value="Genomic_DNA"/>
</dbReference>
<dbReference type="PANTHER" id="PTHR34236">
    <property type="entry name" value="DIMETHYL SULFOXIDE REDUCTASE TRANSCRIPTIONAL ACTIVATOR"/>
    <property type="match status" value="1"/>
</dbReference>
<keyword evidence="5" id="KW-1185">Reference proteome</keyword>
<organism evidence="4 5">
    <name type="scientific">Halosolutus amylolyticus</name>
    <dbReference type="NCBI Taxonomy" id="2932267"/>
    <lineage>
        <taxon>Archaea</taxon>
        <taxon>Methanobacteriati</taxon>
        <taxon>Methanobacteriota</taxon>
        <taxon>Stenosarchaea group</taxon>
        <taxon>Halobacteria</taxon>
        <taxon>Halobacteriales</taxon>
        <taxon>Natrialbaceae</taxon>
        <taxon>Halosolutus</taxon>
    </lineage>
</organism>
<gene>
    <name evidence="4" type="ORF">ACFO5R_21520</name>
</gene>
<accession>A0ABD5PV97</accession>
<dbReference type="SUPFAM" id="SSF88659">
    <property type="entry name" value="Sigma3 and sigma4 domains of RNA polymerase sigma factors"/>
    <property type="match status" value="1"/>
</dbReference>
<evidence type="ECO:0000256" key="1">
    <source>
        <dbReference type="ARBA" id="ARBA00023015"/>
    </source>
</evidence>
<keyword evidence="2" id="KW-0804">Transcription</keyword>
<feature type="domain" description="HTH bat-type" evidence="3">
    <location>
        <begin position="182"/>
        <end position="232"/>
    </location>
</feature>
<dbReference type="InterPro" id="IPR013324">
    <property type="entry name" value="RNA_pol_sigma_r3/r4-like"/>
</dbReference>
<evidence type="ECO:0000259" key="3">
    <source>
        <dbReference type="Pfam" id="PF04967"/>
    </source>
</evidence>
<evidence type="ECO:0000256" key="2">
    <source>
        <dbReference type="ARBA" id="ARBA00023163"/>
    </source>
</evidence>